<dbReference type="RefSeq" id="WP_345220233.1">
    <property type="nucleotide sequence ID" value="NZ_BAABHA010000001.1"/>
</dbReference>
<keyword evidence="1" id="KW-0472">Membrane</keyword>
<keyword evidence="3" id="KW-1185">Reference proteome</keyword>
<feature type="transmembrane region" description="Helical" evidence="1">
    <location>
        <begin position="36"/>
        <end position="55"/>
    </location>
</feature>
<name>A0ABP8IT33_9BACT</name>
<gene>
    <name evidence="2" type="ORF">GCM10023186_00100</name>
</gene>
<organism evidence="2 3">
    <name type="scientific">Hymenobacter koreensis</name>
    <dbReference type="NCBI Taxonomy" id="1084523"/>
    <lineage>
        <taxon>Bacteria</taxon>
        <taxon>Pseudomonadati</taxon>
        <taxon>Bacteroidota</taxon>
        <taxon>Cytophagia</taxon>
        <taxon>Cytophagales</taxon>
        <taxon>Hymenobacteraceae</taxon>
        <taxon>Hymenobacter</taxon>
    </lineage>
</organism>
<evidence type="ECO:0000313" key="3">
    <source>
        <dbReference type="Proteomes" id="UP001500454"/>
    </source>
</evidence>
<accession>A0ABP8IT33</accession>
<dbReference type="Proteomes" id="UP001500454">
    <property type="component" value="Unassembled WGS sequence"/>
</dbReference>
<sequence>MREVRYVREQGWAIVALGALAAGAGVALAVYTDVSWIIGAVVVFVGAVIAHIGRLQLQEPDVLLRFTADRVWTKEFGWQKWSDVEIRLYKSTAHQSRQFLAPGQLEIRLPHDANRRFIESIGNLDISYGELMQWLRSKKVKRLG</sequence>
<evidence type="ECO:0008006" key="4">
    <source>
        <dbReference type="Google" id="ProtNLM"/>
    </source>
</evidence>
<evidence type="ECO:0000256" key="1">
    <source>
        <dbReference type="SAM" id="Phobius"/>
    </source>
</evidence>
<proteinExistence type="predicted"/>
<keyword evidence="1" id="KW-0812">Transmembrane</keyword>
<comment type="caution">
    <text evidence="2">The sequence shown here is derived from an EMBL/GenBank/DDBJ whole genome shotgun (WGS) entry which is preliminary data.</text>
</comment>
<feature type="transmembrane region" description="Helical" evidence="1">
    <location>
        <begin position="12"/>
        <end position="30"/>
    </location>
</feature>
<reference evidence="3" key="1">
    <citation type="journal article" date="2019" name="Int. J. Syst. Evol. Microbiol.">
        <title>The Global Catalogue of Microorganisms (GCM) 10K type strain sequencing project: providing services to taxonomists for standard genome sequencing and annotation.</title>
        <authorList>
            <consortium name="The Broad Institute Genomics Platform"/>
            <consortium name="The Broad Institute Genome Sequencing Center for Infectious Disease"/>
            <person name="Wu L."/>
            <person name="Ma J."/>
        </authorList>
    </citation>
    <scope>NUCLEOTIDE SEQUENCE [LARGE SCALE GENOMIC DNA]</scope>
    <source>
        <strain evidence="3">JCM 17924</strain>
    </source>
</reference>
<dbReference type="EMBL" id="BAABHA010000001">
    <property type="protein sequence ID" value="GAA4371562.1"/>
    <property type="molecule type" value="Genomic_DNA"/>
</dbReference>
<evidence type="ECO:0000313" key="2">
    <source>
        <dbReference type="EMBL" id="GAA4371562.1"/>
    </source>
</evidence>
<protein>
    <recommendedName>
        <fullName evidence="4">DUF2244 domain-containing protein</fullName>
    </recommendedName>
</protein>
<keyword evidence="1" id="KW-1133">Transmembrane helix</keyword>